<reference evidence="2" key="1">
    <citation type="journal article" date="2023" name="Commun. Biol.">
        <title>Genome analysis of Parmales, the sister group of diatoms, reveals the evolutionary specialization of diatoms from phago-mixotrophs to photoautotrophs.</title>
        <authorList>
            <person name="Ban H."/>
            <person name="Sato S."/>
            <person name="Yoshikawa S."/>
            <person name="Yamada K."/>
            <person name="Nakamura Y."/>
            <person name="Ichinomiya M."/>
            <person name="Sato N."/>
            <person name="Blanc-Mathieu R."/>
            <person name="Endo H."/>
            <person name="Kuwata A."/>
            <person name="Ogata H."/>
        </authorList>
    </citation>
    <scope>NUCLEOTIDE SEQUENCE [LARGE SCALE GENOMIC DNA]</scope>
</reference>
<dbReference type="AlphaFoldDB" id="A0A9W7GMK3"/>
<name>A0A9W7GMK3_9STRA</name>
<evidence type="ECO:0000313" key="2">
    <source>
        <dbReference type="Proteomes" id="UP001165065"/>
    </source>
</evidence>
<sequence length="163" mass="17889">MSPPSLNVHVPNKEHLEDSLVGCAFWLIPSLANNTCKDFRPLANFNATGVRAVLSLANNTCKDFRPLANFNATGVRAVLSLANNTCKDFRPLANFNATGVRAVLSWLRRRVEFERYTHLLARRHLVFCLAWAFSSASLSNFVSCDFGNVLATTSTVPGGLPCC</sequence>
<dbReference type="EMBL" id="BRYA01000310">
    <property type="protein sequence ID" value="GMI46758.1"/>
    <property type="molecule type" value="Genomic_DNA"/>
</dbReference>
<organism evidence="1 2">
    <name type="scientific">Triparma columacea</name>
    <dbReference type="NCBI Taxonomy" id="722753"/>
    <lineage>
        <taxon>Eukaryota</taxon>
        <taxon>Sar</taxon>
        <taxon>Stramenopiles</taxon>
        <taxon>Ochrophyta</taxon>
        <taxon>Bolidophyceae</taxon>
        <taxon>Parmales</taxon>
        <taxon>Triparmaceae</taxon>
        <taxon>Triparma</taxon>
    </lineage>
</organism>
<keyword evidence="2" id="KW-1185">Reference proteome</keyword>
<comment type="caution">
    <text evidence="1">The sequence shown here is derived from an EMBL/GenBank/DDBJ whole genome shotgun (WGS) entry which is preliminary data.</text>
</comment>
<dbReference type="Proteomes" id="UP001165065">
    <property type="component" value="Unassembled WGS sequence"/>
</dbReference>
<accession>A0A9W7GMK3</accession>
<evidence type="ECO:0000313" key="1">
    <source>
        <dbReference type="EMBL" id="GMI46758.1"/>
    </source>
</evidence>
<proteinExistence type="predicted"/>
<gene>
    <name evidence="1" type="ORF">TrCOL_g1703</name>
</gene>
<protein>
    <submittedName>
        <fullName evidence="1">Uncharacterized protein</fullName>
    </submittedName>
</protein>